<dbReference type="Gene3D" id="1.25.40.10">
    <property type="entry name" value="Tetratricopeptide repeat domain"/>
    <property type="match status" value="1"/>
</dbReference>
<feature type="domain" description="O-GlcNAc transferase C-terminal" evidence="8">
    <location>
        <begin position="303"/>
        <end position="452"/>
    </location>
</feature>
<dbReference type="AlphaFoldDB" id="A0A220S3T3"/>
<dbReference type="Pfam" id="PF13844">
    <property type="entry name" value="Glyco_transf_41"/>
    <property type="match status" value="2"/>
</dbReference>
<dbReference type="Pfam" id="PF12895">
    <property type="entry name" value="ANAPC3"/>
    <property type="match status" value="1"/>
</dbReference>
<reference evidence="9 10" key="1">
    <citation type="submission" date="2017-06" db="EMBL/GenBank/DDBJ databases">
        <title>Neisseria chenwenguii sp. nov., isolated from the intestinal contents of Tibetan Plateau Pika in Yushu, Qinghai Province, China.</title>
        <authorList>
            <person name="Zhang G."/>
        </authorList>
    </citation>
    <scope>NUCLEOTIDE SEQUENCE [LARGE SCALE GENOMIC DNA]</scope>
    <source>
        <strain evidence="9 10">10023</strain>
    </source>
</reference>
<dbReference type="OrthoDB" id="101857at2"/>
<evidence type="ECO:0000313" key="9">
    <source>
        <dbReference type="EMBL" id="ASK28087.1"/>
    </source>
</evidence>
<dbReference type="EC" id="2.4.1.255" evidence="3"/>
<evidence type="ECO:0000256" key="2">
    <source>
        <dbReference type="ARBA" id="ARBA00005386"/>
    </source>
</evidence>
<evidence type="ECO:0000256" key="7">
    <source>
        <dbReference type="ARBA" id="ARBA00022803"/>
    </source>
</evidence>
<evidence type="ECO:0000256" key="3">
    <source>
        <dbReference type="ARBA" id="ARBA00011970"/>
    </source>
</evidence>
<dbReference type="Gene3D" id="3.40.50.11380">
    <property type="match status" value="1"/>
</dbReference>
<gene>
    <name evidence="9" type="ORF">BG910_10420</name>
</gene>
<dbReference type="InterPro" id="IPR051939">
    <property type="entry name" value="Glycosyltr_41/O-GlcNAc_trsf"/>
</dbReference>
<organism evidence="9 10">
    <name type="scientific">Neisseria chenwenguii</name>
    <dbReference type="NCBI Taxonomy" id="1853278"/>
    <lineage>
        <taxon>Bacteria</taxon>
        <taxon>Pseudomonadati</taxon>
        <taxon>Pseudomonadota</taxon>
        <taxon>Betaproteobacteria</taxon>
        <taxon>Neisseriales</taxon>
        <taxon>Neisseriaceae</taxon>
        <taxon>Neisseria</taxon>
    </lineage>
</organism>
<protein>
    <recommendedName>
        <fullName evidence="3">protein O-GlcNAc transferase</fullName>
        <ecNumber evidence="3">2.4.1.255</ecNumber>
    </recommendedName>
</protein>
<dbReference type="EMBL" id="CP022278">
    <property type="protein sequence ID" value="ASK28087.1"/>
    <property type="molecule type" value="Genomic_DNA"/>
</dbReference>
<keyword evidence="7" id="KW-0802">TPR repeat</keyword>
<dbReference type="SUPFAM" id="SSF48452">
    <property type="entry name" value="TPR-like"/>
    <property type="match status" value="1"/>
</dbReference>
<evidence type="ECO:0000256" key="6">
    <source>
        <dbReference type="ARBA" id="ARBA00022737"/>
    </source>
</evidence>
<dbReference type="KEGG" id="nei:BG910_10420"/>
<keyword evidence="10" id="KW-1185">Reference proteome</keyword>
<dbReference type="GO" id="GO:0097363">
    <property type="term" value="F:protein O-acetylglucosaminyltransferase activity"/>
    <property type="evidence" value="ECO:0007669"/>
    <property type="project" value="UniProtKB-EC"/>
</dbReference>
<dbReference type="Pfam" id="PF13432">
    <property type="entry name" value="TPR_16"/>
    <property type="match status" value="2"/>
</dbReference>
<dbReference type="Proteomes" id="UP000198238">
    <property type="component" value="Chromosome"/>
</dbReference>
<comment type="similarity">
    <text evidence="2">Belongs to the glycosyltransferase 41 family. O-GlcNAc transferase subfamily.</text>
</comment>
<keyword evidence="6" id="KW-0677">Repeat</keyword>
<keyword evidence="4" id="KW-0328">Glycosyltransferase</keyword>
<keyword evidence="5" id="KW-0808">Transferase</keyword>
<evidence type="ECO:0000313" key="10">
    <source>
        <dbReference type="Proteomes" id="UP000198238"/>
    </source>
</evidence>
<evidence type="ECO:0000259" key="8">
    <source>
        <dbReference type="Pfam" id="PF13844"/>
    </source>
</evidence>
<comment type="pathway">
    <text evidence="1">Protein modification; protein glycosylation.</text>
</comment>
<dbReference type="InterPro" id="IPR011990">
    <property type="entry name" value="TPR-like_helical_dom_sf"/>
</dbReference>
<proteinExistence type="inferred from homology"/>
<feature type="domain" description="O-GlcNAc transferase C-terminal" evidence="8">
    <location>
        <begin position="471"/>
        <end position="655"/>
    </location>
</feature>
<dbReference type="PROSITE" id="PS50005">
    <property type="entry name" value="TPR"/>
    <property type="match status" value="3"/>
</dbReference>
<evidence type="ECO:0000256" key="1">
    <source>
        <dbReference type="ARBA" id="ARBA00004922"/>
    </source>
</evidence>
<dbReference type="SMART" id="SM00028">
    <property type="entry name" value="TPR"/>
    <property type="match status" value="4"/>
</dbReference>
<dbReference type="InterPro" id="IPR019734">
    <property type="entry name" value="TPR_rpt"/>
</dbReference>
<evidence type="ECO:0000256" key="4">
    <source>
        <dbReference type="ARBA" id="ARBA00022676"/>
    </source>
</evidence>
<dbReference type="Gene3D" id="3.40.50.2000">
    <property type="entry name" value="Glycogen Phosphorylase B"/>
    <property type="match status" value="1"/>
</dbReference>
<name>A0A220S3T3_9NEIS</name>
<dbReference type="PANTHER" id="PTHR44835:SF1">
    <property type="entry name" value="PROTEIN O-GLCNAC TRANSFERASE"/>
    <property type="match status" value="1"/>
</dbReference>
<dbReference type="PANTHER" id="PTHR44835">
    <property type="entry name" value="UDP-N-ACETYLGLUCOSAMINE--PEPTIDE N-ACETYLGLUCOSAMINYLTRANSFERASE SPINDLY-RELATED"/>
    <property type="match status" value="1"/>
</dbReference>
<sequence length="670" mass="75788">MKTQNRIPLKKHPAKPDLRSGFAEASAAYSRGDFQTASKLAERLLAHYPKQEDLLNLKAAVFAQTGQTEAAVAVWMRIPENRRSHSVWSNLGNACHKLKRFDEAERHLRRSLALKADAADIWQNLASVLFEADKKDEAKQVFDEVLKREPNHAAALEYAAMLRFNSGDYAGADIYQKRLLALQPERFKIWLDNAWAHRRLKNYAESERSYRKALALQDDVYDAWVGLSKMLHFQRRYEEACGALDRALKLRPDSIEAQSDLVLNRLYIVNRAAEVAADSFRLGDLYIAQAVDAGRPSAMPSEKTTAKLRIGLVSSDLRRHPVGMFAKGLLLSEAALQFEWAAYHNSPIYDELSQEIRPAFQIWRDIKDLSDEEAVRQIRSDGIDILIDLNGHTAGARMGIFAAQAAPLQISWLGYFATTGLPTVQAVLADDWCVPEPEEQWFREKVYRLPHTRLCMAPPKTDIPVNGLPALTNGYITFGCFQNLTKLNDNVLKTWAAVAKKFPSAHWRFQSARLENGSTEQTEFEQRLLAAGFSDGTLHFHGHSGSEQYYAAHHEVDLILDTFPFPGGTTTTDALWMGVPTLTLALEGMLGRQGQQLMSASGYPEWVAHRLEDYLTQAFYWADKAHWAELAAVRQTMRAQAAQSPVYDTEQFARDWCETVKQVWRDFQTA</sequence>
<dbReference type="RefSeq" id="WP_089036779.1">
    <property type="nucleotide sequence ID" value="NZ_CP022278.1"/>
</dbReference>
<accession>A0A220S3T3</accession>
<dbReference type="InterPro" id="IPR029489">
    <property type="entry name" value="OGT/SEC/SPY_C"/>
</dbReference>
<evidence type="ECO:0000256" key="5">
    <source>
        <dbReference type="ARBA" id="ARBA00022679"/>
    </source>
</evidence>